<dbReference type="Gene3D" id="3.60.21.10">
    <property type="match status" value="1"/>
</dbReference>
<evidence type="ECO:0000313" key="3">
    <source>
        <dbReference type="EMBL" id="AYV85313.1"/>
    </source>
</evidence>
<comment type="similarity">
    <text evidence="1">Belongs to the CapA family.</text>
</comment>
<dbReference type="SMART" id="SM00854">
    <property type="entry name" value="PGA_cap"/>
    <property type="match status" value="1"/>
</dbReference>
<feature type="domain" description="Capsule synthesis protein CapA" evidence="2">
    <location>
        <begin position="3"/>
        <end position="244"/>
    </location>
</feature>
<protein>
    <recommendedName>
        <fullName evidence="2">Capsule synthesis protein CapA domain-containing protein</fullName>
    </recommendedName>
</protein>
<dbReference type="PANTHER" id="PTHR33393">
    <property type="entry name" value="POLYGLUTAMINE SYNTHESIS ACCESSORY PROTEIN RV0574C-RELATED"/>
    <property type="match status" value="1"/>
</dbReference>
<dbReference type="InterPro" id="IPR029052">
    <property type="entry name" value="Metallo-depent_PP-like"/>
</dbReference>
<dbReference type="EMBL" id="MK072446">
    <property type="protein sequence ID" value="AYV85313.1"/>
    <property type="molecule type" value="Genomic_DNA"/>
</dbReference>
<name>A0A3G5AHG0_9VIRU</name>
<reference evidence="3" key="1">
    <citation type="submission" date="2018-10" db="EMBL/GenBank/DDBJ databases">
        <title>Hidden diversity of soil giant viruses.</title>
        <authorList>
            <person name="Schulz F."/>
            <person name="Alteio L."/>
            <person name="Goudeau D."/>
            <person name="Ryan E.M."/>
            <person name="Malmstrom R.R."/>
            <person name="Blanchard J."/>
            <person name="Woyke T."/>
        </authorList>
    </citation>
    <scope>NUCLEOTIDE SEQUENCE</scope>
    <source>
        <strain evidence="3">SAV1</strain>
    </source>
</reference>
<dbReference type="Pfam" id="PF09587">
    <property type="entry name" value="PGA_cap"/>
    <property type="match status" value="1"/>
</dbReference>
<dbReference type="SUPFAM" id="SSF56300">
    <property type="entry name" value="Metallo-dependent phosphatases"/>
    <property type="match status" value="1"/>
</dbReference>
<evidence type="ECO:0000259" key="2">
    <source>
        <dbReference type="SMART" id="SM00854"/>
    </source>
</evidence>
<dbReference type="PANTHER" id="PTHR33393:SF11">
    <property type="entry name" value="POLYGLUTAMINE SYNTHESIS ACCESSORY PROTEIN RV0574C-RELATED"/>
    <property type="match status" value="1"/>
</dbReference>
<dbReference type="InterPro" id="IPR019079">
    <property type="entry name" value="Capsule_synth_CapA"/>
</dbReference>
<dbReference type="InterPro" id="IPR052169">
    <property type="entry name" value="CW_Biosynth-Accessory"/>
</dbReference>
<accession>A0A3G5AHG0</accession>
<sequence>MLTMLLCGDVMLGRSFNRLFGTDPNFNIWGSTLDLITKCDFFGINLETTITNHTIKFPNKTFNFRLGTRYKNVLNNVSYANLANNHSLDFMEAGLTDTMENLNSLNIAFSGAGKTLSDAMKAAIININGTKIGIVSASDHPKNFAAGKENPGINFVDIDDLDRWKDYITSITAVRSKVDILIYSMHHGSNYVDAIPQNTINFFRNLVDSGVDIIHGHSAHHVLPIEKYKNGYIFYAMGDFIDDYAVDPFYRNDLSFLAEIKISDKKIKSVDIHPTKITIGYNNGNGVLVPQVNLIDKRDPDYDFVVEHIMYNKYKKKYRKYKHKYLFLKNNSFL</sequence>
<gene>
    <name evidence="3" type="ORF">Satyrvirus10_14</name>
</gene>
<evidence type="ECO:0000256" key="1">
    <source>
        <dbReference type="ARBA" id="ARBA00005662"/>
    </source>
</evidence>
<proteinExistence type="inferred from homology"/>
<dbReference type="CDD" id="cd07381">
    <property type="entry name" value="MPP_CapA"/>
    <property type="match status" value="1"/>
</dbReference>
<organism evidence="3">
    <name type="scientific">Satyrvirus sp</name>
    <dbReference type="NCBI Taxonomy" id="2487771"/>
    <lineage>
        <taxon>Viruses</taxon>
        <taxon>Varidnaviria</taxon>
        <taxon>Bamfordvirae</taxon>
        <taxon>Nucleocytoviricota</taxon>
        <taxon>Megaviricetes</taxon>
        <taxon>Imitervirales</taxon>
        <taxon>Mimiviridae</taxon>
        <taxon>Megamimivirinae</taxon>
    </lineage>
</organism>